<dbReference type="Proteomes" id="UP000176902">
    <property type="component" value="Unassembled WGS sequence"/>
</dbReference>
<reference evidence="3 4" key="1">
    <citation type="journal article" date="2016" name="Nat. Commun.">
        <title>Thousands of microbial genomes shed light on interconnected biogeochemical processes in an aquifer system.</title>
        <authorList>
            <person name="Anantharaman K."/>
            <person name="Brown C.T."/>
            <person name="Hug L.A."/>
            <person name="Sharon I."/>
            <person name="Castelle C.J."/>
            <person name="Probst A.J."/>
            <person name="Thomas B.C."/>
            <person name="Singh A."/>
            <person name="Wilkins M.J."/>
            <person name="Karaoz U."/>
            <person name="Brodie E.L."/>
            <person name="Williams K.H."/>
            <person name="Hubbard S.S."/>
            <person name="Banfield J.F."/>
        </authorList>
    </citation>
    <scope>NUCLEOTIDE SEQUENCE [LARGE SCALE GENOMIC DNA]</scope>
</reference>
<dbReference type="InterPro" id="IPR016134">
    <property type="entry name" value="Dockerin_dom"/>
</dbReference>
<organism evidence="3 4">
    <name type="scientific">Candidatus Daviesbacteria bacterium RIFCSPHIGHO2_02_FULL_36_13</name>
    <dbReference type="NCBI Taxonomy" id="1797768"/>
    <lineage>
        <taxon>Bacteria</taxon>
        <taxon>Candidatus Daviesiibacteriota</taxon>
    </lineage>
</organism>
<feature type="transmembrane region" description="Helical" evidence="1">
    <location>
        <begin position="9"/>
        <end position="28"/>
    </location>
</feature>
<dbReference type="InterPro" id="IPR002105">
    <property type="entry name" value="Dockerin_1_rpt"/>
</dbReference>
<dbReference type="EMBL" id="MFCV01000041">
    <property type="protein sequence ID" value="OGE31332.1"/>
    <property type="molecule type" value="Genomic_DNA"/>
</dbReference>
<evidence type="ECO:0000256" key="1">
    <source>
        <dbReference type="SAM" id="Phobius"/>
    </source>
</evidence>
<proteinExistence type="predicted"/>
<gene>
    <name evidence="3" type="ORF">A3C59_04265</name>
</gene>
<keyword evidence="1" id="KW-0812">Transmembrane</keyword>
<dbReference type="STRING" id="1797768.A3C59_04265"/>
<sequence>MFSTLKSRILLGVYIFLILSIPIGAYLASETQIFKSRASEEEAKPVVTSTPRPTIAPSRVSELEDLVDELDSETTESASPTIATSFGPTLNLKIKIEGRPENDQSTKLFVGIAEGSSIPANPKYLLNFSVDVPESGIYEGLSLAGLSSGSTYTALLKGASQIATSSAFVMSPTITKLNNDSVLNLISGDLNDDNLVNSSDYSIVQKSYGATSSSSNWNELADLNLDGVINTFDLGIVSKNIDRSGDSGVWTSTPAGGLTSEATASGGYWIWLPK</sequence>
<dbReference type="CDD" id="cd14254">
    <property type="entry name" value="Dockerin_II"/>
    <property type="match status" value="1"/>
</dbReference>
<feature type="domain" description="Dockerin" evidence="2">
    <location>
        <begin position="183"/>
        <end position="255"/>
    </location>
</feature>
<protein>
    <recommendedName>
        <fullName evidence="2">Dockerin domain-containing protein</fullName>
    </recommendedName>
</protein>
<keyword evidence="1" id="KW-1133">Transmembrane helix</keyword>
<dbReference type="AlphaFoldDB" id="A0A1F5JRS2"/>
<evidence type="ECO:0000313" key="3">
    <source>
        <dbReference type="EMBL" id="OGE31332.1"/>
    </source>
</evidence>
<dbReference type="GO" id="GO:0004553">
    <property type="term" value="F:hydrolase activity, hydrolyzing O-glycosyl compounds"/>
    <property type="evidence" value="ECO:0007669"/>
    <property type="project" value="InterPro"/>
</dbReference>
<dbReference type="SUPFAM" id="SSF63446">
    <property type="entry name" value="Type I dockerin domain"/>
    <property type="match status" value="1"/>
</dbReference>
<name>A0A1F5JRS2_9BACT</name>
<comment type="caution">
    <text evidence="3">The sequence shown here is derived from an EMBL/GenBank/DDBJ whole genome shotgun (WGS) entry which is preliminary data.</text>
</comment>
<evidence type="ECO:0000313" key="4">
    <source>
        <dbReference type="Proteomes" id="UP000176902"/>
    </source>
</evidence>
<dbReference type="GO" id="GO:0000272">
    <property type="term" value="P:polysaccharide catabolic process"/>
    <property type="evidence" value="ECO:0007669"/>
    <property type="project" value="InterPro"/>
</dbReference>
<keyword evidence="1" id="KW-0472">Membrane</keyword>
<dbReference type="PROSITE" id="PS51766">
    <property type="entry name" value="DOCKERIN"/>
    <property type="match status" value="1"/>
</dbReference>
<evidence type="ECO:0000259" key="2">
    <source>
        <dbReference type="PROSITE" id="PS51766"/>
    </source>
</evidence>
<dbReference type="Gene3D" id="1.10.1330.10">
    <property type="entry name" value="Dockerin domain"/>
    <property type="match status" value="1"/>
</dbReference>
<accession>A0A1F5JRS2</accession>
<dbReference type="Pfam" id="PF00404">
    <property type="entry name" value="Dockerin_1"/>
    <property type="match status" value="1"/>
</dbReference>
<dbReference type="InterPro" id="IPR036439">
    <property type="entry name" value="Dockerin_dom_sf"/>
</dbReference>